<feature type="transmembrane region" description="Helical" evidence="2">
    <location>
        <begin position="143"/>
        <end position="164"/>
    </location>
</feature>
<feature type="compositionally biased region" description="Basic and acidic residues" evidence="1">
    <location>
        <begin position="1"/>
        <end position="21"/>
    </location>
</feature>
<proteinExistence type="predicted"/>
<feature type="transmembrane region" description="Helical" evidence="2">
    <location>
        <begin position="170"/>
        <end position="190"/>
    </location>
</feature>
<feature type="transmembrane region" description="Helical" evidence="2">
    <location>
        <begin position="239"/>
        <end position="260"/>
    </location>
</feature>
<feature type="transmembrane region" description="Helical" evidence="2">
    <location>
        <begin position="403"/>
        <end position="423"/>
    </location>
</feature>
<evidence type="ECO:0000256" key="2">
    <source>
        <dbReference type="SAM" id="Phobius"/>
    </source>
</evidence>
<dbReference type="Proteomes" id="UP000310636">
    <property type="component" value="Unassembled WGS sequence"/>
</dbReference>
<dbReference type="OrthoDB" id="1645614at2"/>
<dbReference type="AlphaFoldDB" id="A0A4S4C6G5"/>
<feature type="region of interest" description="Disordered" evidence="1">
    <location>
        <begin position="428"/>
        <end position="450"/>
    </location>
</feature>
<gene>
    <name evidence="3" type="ORF">E6C55_09515</name>
</gene>
<feature type="transmembrane region" description="Helical" evidence="2">
    <location>
        <begin position="300"/>
        <end position="321"/>
    </location>
</feature>
<protein>
    <recommendedName>
        <fullName evidence="5">Sporulation integral membrane protein YlbJ</fullName>
    </recommendedName>
</protein>
<keyword evidence="2" id="KW-1133">Transmembrane helix</keyword>
<sequence length="450" mass="47975">MTDRHENSKHDNSKHESPDRPRPRRLSALSSLLAGAGVVLLVAGIVQSPGEAFRASLAGLQIWWQTVFPGLLPPLMLAELLAATGLLHVLAALGEPITRRLFRLPGAAGWAIAFGWSAGMPAGAREAQRLRERGLVREADMDTLLLVSHLPNPFVLVLVIGSGFLHSPAFGWALALGLWLSALLAGFLWARIAKPRGPATPPPLAQTEPKALLRRLARIVREARQEDGRPFGKQIADTVSHAVSALLAIGGLMMMSSVLLRMVQLAWPGADVWLAVPGLYELHLGAFETGRSALFSQSPVQAVTLLAAVLAWTGWSGLLQARAVVRSEDGRFPWPRFIAGRLLHAALALLCTYPLALAANGGWLSRLAPSWALPPSWGRPLDAFTTGSSFPLPDGWASMSETAFASLASVVVFLLLALLAAILRPGRPRRRPGPPSGNVSAPPAGSPPSE</sequence>
<name>A0A4S4C6G5_9BACL</name>
<reference evidence="3 4" key="1">
    <citation type="submission" date="2019-04" db="EMBL/GenBank/DDBJ databases">
        <title>Cohnella sp. nov. isolated from preserved vegetables.</title>
        <authorList>
            <person name="Lin S.-Y."/>
            <person name="Hung M.-H."/>
            <person name="Young C.-C."/>
        </authorList>
    </citation>
    <scope>NUCLEOTIDE SEQUENCE [LARGE SCALE GENOMIC DNA]</scope>
    <source>
        <strain evidence="3 4">CC-MHH1044</strain>
    </source>
</reference>
<evidence type="ECO:0000313" key="3">
    <source>
        <dbReference type="EMBL" id="THF81336.1"/>
    </source>
</evidence>
<dbReference type="RefSeq" id="WP_136369545.1">
    <property type="nucleotide sequence ID" value="NZ_SSOB01000009.1"/>
</dbReference>
<keyword evidence="4" id="KW-1185">Reference proteome</keyword>
<evidence type="ECO:0000313" key="4">
    <source>
        <dbReference type="Proteomes" id="UP000310636"/>
    </source>
</evidence>
<feature type="transmembrane region" description="Helical" evidence="2">
    <location>
        <begin position="67"/>
        <end position="93"/>
    </location>
</feature>
<organism evidence="3 4">
    <name type="scientific">Cohnella fermenti</name>
    <dbReference type="NCBI Taxonomy" id="2565925"/>
    <lineage>
        <taxon>Bacteria</taxon>
        <taxon>Bacillati</taxon>
        <taxon>Bacillota</taxon>
        <taxon>Bacilli</taxon>
        <taxon>Bacillales</taxon>
        <taxon>Paenibacillaceae</taxon>
        <taxon>Cohnella</taxon>
    </lineage>
</organism>
<comment type="caution">
    <text evidence="3">The sequence shown here is derived from an EMBL/GenBank/DDBJ whole genome shotgun (WGS) entry which is preliminary data.</text>
</comment>
<evidence type="ECO:0000256" key="1">
    <source>
        <dbReference type="SAM" id="MobiDB-lite"/>
    </source>
</evidence>
<accession>A0A4S4C6G5</accession>
<feature type="transmembrane region" description="Helical" evidence="2">
    <location>
        <begin position="342"/>
        <end position="364"/>
    </location>
</feature>
<feature type="region of interest" description="Disordered" evidence="1">
    <location>
        <begin position="1"/>
        <end position="24"/>
    </location>
</feature>
<dbReference type="EMBL" id="SSOB01000009">
    <property type="protein sequence ID" value="THF81336.1"/>
    <property type="molecule type" value="Genomic_DNA"/>
</dbReference>
<feature type="transmembrane region" description="Helical" evidence="2">
    <location>
        <begin position="26"/>
        <end position="47"/>
    </location>
</feature>
<keyword evidence="2" id="KW-0812">Transmembrane</keyword>
<keyword evidence="2" id="KW-0472">Membrane</keyword>
<evidence type="ECO:0008006" key="5">
    <source>
        <dbReference type="Google" id="ProtNLM"/>
    </source>
</evidence>